<dbReference type="AlphaFoldDB" id="A0A7Y0UTR1"/>
<dbReference type="PANTHER" id="PTHR30461">
    <property type="entry name" value="DNA-INVERTASE FROM LAMBDOID PROPHAGE"/>
    <property type="match status" value="1"/>
</dbReference>
<evidence type="ECO:0000313" key="4">
    <source>
        <dbReference type="Proteomes" id="UP000575397"/>
    </source>
</evidence>
<dbReference type="SMART" id="SM00857">
    <property type="entry name" value="Resolvase"/>
    <property type="match status" value="1"/>
</dbReference>
<dbReference type="InterPro" id="IPR011109">
    <property type="entry name" value="DNA_bind_recombinase_dom"/>
</dbReference>
<dbReference type="SUPFAM" id="SSF53041">
    <property type="entry name" value="Resolvase-like"/>
    <property type="match status" value="1"/>
</dbReference>
<dbReference type="InterPro" id="IPR038109">
    <property type="entry name" value="DNA_bind_recomb_sf"/>
</dbReference>
<dbReference type="PANTHER" id="PTHR30461:SF23">
    <property type="entry name" value="DNA RECOMBINASE-RELATED"/>
    <property type="match status" value="1"/>
</dbReference>
<dbReference type="InterPro" id="IPR006119">
    <property type="entry name" value="Resolv_N"/>
</dbReference>
<dbReference type="Pfam" id="PF00239">
    <property type="entry name" value="Resolvase"/>
    <property type="match status" value="1"/>
</dbReference>
<comment type="caution">
    <text evidence="3">The sequence shown here is derived from an EMBL/GenBank/DDBJ whole genome shotgun (WGS) entry which is preliminary data.</text>
</comment>
<dbReference type="InterPro" id="IPR036162">
    <property type="entry name" value="Resolvase-like_N_sf"/>
</dbReference>
<feature type="domain" description="Resolvase/invertase-type recombinase catalytic" evidence="1">
    <location>
        <begin position="19"/>
        <end position="167"/>
    </location>
</feature>
<evidence type="ECO:0000259" key="1">
    <source>
        <dbReference type="PROSITE" id="PS51736"/>
    </source>
</evidence>
<protein>
    <submittedName>
        <fullName evidence="3">Recombinase family protein</fullName>
    </submittedName>
</protein>
<dbReference type="PROSITE" id="PS51736">
    <property type="entry name" value="RECOMBINASES_3"/>
    <property type="match status" value="1"/>
</dbReference>
<dbReference type="Gene3D" id="3.90.1750.20">
    <property type="entry name" value="Putative Large Serine Recombinase, Chain B, Domain 2"/>
    <property type="match status" value="1"/>
</dbReference>
<dbReference type="GO" id="GO:0003677">
    <property type="term" value="F:DNA binding"/>
    <property type="evidence" value="ECO:0007669"/>
    <property type="project" value="InterPro"/>
</dbReference>
<gene>
    <name evidence="3" type="ORF">HHJ77_06335</name>
</gene>
<dbReference type="PROSITE" id="PS51737">
    <property type="entry name" value="RECOMBINASE_DNA_BIND"/>
    <property type="match status" value="1"/>
</dbReference>
<dbReference type="CDD" id="cd00338">
    <property type="entry name" value="Ser_Recombinase"/>
    <property type="match status" value="1"/>
</dbReference>
<dbReference type="Pfam" id="PF07508">
    <property type="entry name" value="Recombinase"/>
    <property type="match status" value="1"/>
</dbReference>
<proteinExistence type="predicted"/>
<reference evidence="3 4" key="1">
    <citation type="submission" date="2020-04" db="EMBL/GenBank/DDBJ databases">
        <title>Antimicrobial susceptibility and clonality of vaginal-derived multi-drug resistant Mobiluncus isolates in China.</title>
        <authorList>
            <person name="Zhang X."/>
        </authorList>
    </citation>
    <scope>NUCLEOTIDE SEQUENCE [LARGE SCALE GENOMIC DNA]</scope>
    <source>
        <strain evidence="3 4">12</strain>
    </source>
</reference>
<dbReference type="Gene3D" id="3.40.50.1390">
    <property type="entry name" value="Resolvase, N-terminal catalytic domain"/>
    <property type="match status" value="1"/>
</dbReference>
<sequence length="413" mass="46300">MVKIEQVTPARPVKVNLVNVAAYARVSTASERQLSSIATQVSYYSRLIQSTPGWTYAGVFTDEGITGTKTSGRQGLSDLMNLARNGGVDIVLCKSISRLARNTVDLLRIVRELKNLGVSIRFEREHIDTASADGELLLTLLASFAQEESASLSANVKWAIRQGFKQGKTNSFVLYGYRWDGQRFHIHEREAEAIRRIYTGFLAGTSPEKIVDQLNAEGFRSLTGKPLEPNLARRILENERYTGNQMLQKTFIPAIGAKREVKNTGELERYWVEDSHPAIIDMDTFQQVQAELARRRRLGLAATPSLTTGCFTSRIKCASCGKNYQRKTRYRKAGAYKIWRCWGACLGKGNTCGPDLKETHLKQAVIKILALAKWDEEEIMSRLSCITVTKDQLTLTHDNHRQTVIALARLDGE</sequence>
<evidence type="ECO:0000313" key="3">
    <source>
        <dbReference type="EMBL" id="NMX03545.1"/>
    </source>
</evidence>
<evidence type="ECO:0000259" key="2">
    <source>
        <dbReference type="PROSITE" id="PS51737"/>
    </source>
</evidence>
<feature type="domain" description="Recombinase" evidence="2">
    <location>
        <begin position="174"/>
        <end position="298"/>
    </location>
</feature>
<dbReference type="EMBL" id="JABCUS010000012">
    <property type="protein sequence ID" value="NMX03545.1"/>
    <property type="molecule type" value="Genomic_DNA"/>
</dbReference>
<dbReference type="RefSeq" id="WP_169762690.1">
    <property type="nucleotide sequence ID" value="NZ_CAMPNB010000040.1"/>
</dbReference>
<dbReference type="Proteomes" id="UP000575397">
    <property type="component" value="Unassembled WGS sequence"/>
</dbReference>
<name>A0A7Y0UTR1_9ACTO</name>
<dbReference type="InterPro" id="IPR050639">
    <property type="entry name" value="SSR_resolvase"/>
</dbReference>
<organism evidence="3 4">
    <name type="scientific">Mobiluncus mulieris</name>
    <dbReference type="NCBI Taxonomy" id="2052"/>
    <lineage>
        <taxon>Bacteria</taxon>
        <taxon>Bacillati</taxon>
        <taxon>Actinomycetota</taxon>
        <taxon>Actinomycetes</taxon>
        <taxon>Actinomycetales</taxon>
        <taxon>Actinomycetaceae</taxon>
        <taxon>Mobiluncus</taxon>
    </lineage>
</organism>
<dbReference type="GO" id="GO:0000150">
    <property type="term" value="F:DNA strand exchange activity"/>
    <property type="evidence" value="ECO:0007669"/>
    <property type="project" value="InterPro"/>
</dbReference>
<accession>A0A7Y0UTR1</accession>